<keyword evidence="1 2" id="KW-0732">Signal</keyword>
<dbReference type="PANTHER" id="PTHR35936">
    <property type="entry name" value="MEMBRANE-BOUND LYTIC MUREIN TRANSGLYCOSYLASE F"/>
    <property type="match status" value="1"/>
</dbReference>
<reference evidence="4 5" key="1">
    <citation type="submission" date="2019-08" db="EMBL/GenBank/DDBJ databases">
        <title>Hyperibacter terrae gen. nov., sp. nov. and Hyperibacter viscosus sp. nov., two new members in the family Rhodospirillaceae isolated from the rhizosphere of Hypericum perforatum.</title>
        <authorList>
            <person name="Noviana Z."/>
        </authorList>
    </citation>
    <scope>NUCLEOTIDE SEQUENCE [LARGE SCALE GENOMIC DNA]</scope>
    <source>
        <strain evidence="4 5">R5913</strain>
    </source>
</reference>
<evidence type="ECO:0000313" key="4">
    <source>
        <dbReference type="EMBL" id="QEX19736.1"/>
    </source>
</evidence>
<dbReference type="RefSeq" id="WP_225308441.1">
    <property type="nucleotide sequence ID" value="NZ_CP042906.1"/>
</dbReference>
<dbReference type="Pfam" id="PF00497">
    <property type="entry name" value="SBP_bac_3"/>
    <property type="match status" value="1"/>
</dbReference>
<feature type="domain" description="Solute-binding protein family 3/N-terminal" evidence="3">
    <location>
        <begin position="40"/>
        <end position="265"/>
    </location>
</feature>
<feature type="chain" id="PRO_5023906299" evidence="2">
    <location>
        <begin position="22"/>
        <end position="277"/>
    </location>
</feature>
<evidence type="ECO:0000256" key="1">
    <source>
        <dbReference type="ARBA" id="ARBA00022729"/>
    </source>
</evidence>
<keyword evidence="5" id="KW-1185">Reference proteome</keyword>
<protein>
    <submittedName>
        <fullName evidence="4">Amino acid ABC transporter</fullName>
    </submittedName>
</protein>
<name>A0A5J6MYK3_9PROT</name>
<dbReference type="Proteomes" id="UP000326202">
    <property type="component" value="Chromosome"/>
</dbReference>
<evidence type="ECO:0000256" key="2">
    <source>
        <dbReference type="SAM" id="SignalP"/>
    </source>
</evidence>
<proteinExistence type="predicted"/>
<dbReference type="Gene3D" id="3.40.190.10">
    <property type="entry name" value="Periplasmic binding protein-like II"/>
    <property type="match status" value="2"/>
</dbReference>
<dbReference type="PANTHER" id="PTHR35936:SF35">
    <property type="entry name" value="L-CYSTINE-BINDING PROTEIN TCYJ"/>
    <property type="match status" value="1"/>
</dbReference>
<accession>A0A5J6MYK3</accession>
<gene>
    <name evidence="4" type="ORF">FRZ44_50510</name>
</gene>
<dbReference type="EMBL" id="CP042906">
    <property type="protein sequence ID" value="QEX19736.1"/>
    <property type="molecule type" value="Genomic_DNA"/>
</dbReference>
<dbReference type="SMART" id="SM00062">
    <property type="entry name" value="PBPb"/>
    <property type="match status" value="1"/>
</dbReference>
<dbReference type="KEGG" id="htq:FRZ44_50510"/>
<dbReference type="AlphaFoldDB" id="A0A5J6MYK3"/>
<dbReference type="InterPro" id="IPR001638">
    <property type="entry name" value="Solute-binding_3/MltF_N"/>
</dbReference>
<evidence type="ECO:0000259" key="3">
    <source>
        <dbReference type="SMART" id="SM00062"/>
    </source>
</evidence>
<feature type="signal peptide" evidence="2">
    <location>
        <begin position="1"/>
        <end position="21"/>
    </location>
</feature>
<dbReference type="SUPFAM" id="SSF53850">
    <property type="entry name" value="Periplasmic binding protein-like II"/>
    <property type="match status" value="1"/>
</dbReference>
<organism evidence="4 5">
    <name type="scientific">Hypericibacter terrae</name>
    <dbReference type="NCBI Taxonomy" id="2602015"/>
    <lineage>
        <taxon>Bacteria</taxon>
        <taxon>Pseudomonadati</taxon>
        <taxon>Pseudomonadota</taxon>
        <taxon>Alphaproteobacteria</taxon>
        <taxon>Rhodospirillales</taxon>
        <taxon>Dongiaceae</taxon>
        <taxon>Hypericibacter</taxon>
    </lineage>
</organism>
<sequence>MKSLWGGFTAGLLALMLGTGAFGSAAKADDALAKVKAAGELKVGTETQFAPFDFIDAGDHVGLNVDVFNEIGKELGVKIVWEDLPWESVLPGLDAGKFDIVAGPATITKARMEHYRFTVPIADATCAILKAAGDKSIQKPEDIAGKAVGAGKASSQMDQLKAYAATLKNVDIREYVDNSTAYADLAAGRIAGVANSLPNIAYVAQQRPDTFAVVEPPFGQKSYFGYVGRKDDDHKSLMDAIDQALVKMKHDGRLAALEKKWFGLVFDTPDTVPTPNF</sequence>
<evidence type="ECO:0000313" key="5">
    <source>
        <dbReference type="Proteomes" id="UP000326202"/>
    </source>
</evidence>